<evidence type="ECO:0000313" key="3">
    <source>
        <dbReference type="Proteomes" id="UP000270343"/>
    </source>
</evidence>
<evidence type="ECO:0000313" key="2">
    <source>
        <dbReference type="EMBL" id="RKN60037.1"/>
    </source>
</evidence>
<sequence length="124" mass="13236">MKPSCSSVGGLGAERVQRRTGYGPGWICDRRCRPWPSPGALVTLVHLREHITLATLAASFRMSESSAHTCVCSVTVLPAARAPSLTRALRNACPEQRAGERSSARCNREPFSCVWPAGGAVAVC</sequence>
<protein>
    <submittedName>
        <fullName evidence="2">Transposase family protein</fullName>
    </submittedName>
</protein>
<proteinExistence type="predicted"/>
<dbReference type="Pfam" id="PF13613">
    <property type="entry name" value="HTH_Tnp_4"/>
    <property type="match status" value="1"/>
</dbReference>
<dbReference type="AlphaFoldDB" id="A0A3B0AL98"/>
<keyword evidence="3" id="KW-1185">Reference proteome</keyword>
<evidence type="ECO:0000259" key="1">
    <source>
        <dbReference type="Pfam" id="PF13613"/>
    </source>
</evidence>
<feature type="domain" description="Transposase Helix-turn-helix" evidence="1">
    <location>
        <begin position="40"/>
        <end position="82"/>
    </location>
</feature>
<gene>
    <name evidence="2" type="ORF">D7231_33515</name>
</gene>
<dbReference type="InterPro" id="IPR027805">
    <property type="entry name" value="Transposase_HTH_dom"/>
</dbReference>
<organism evidence="2 3">
    <name type="scientific">Streptomyces klenkii</name>
    <dbReference type="NCBI Taxonomy" id="1420899"/>
    <lineage>
        <taxon>Bacteria</taxon>
        <taxon>Bacillati</taxon>
        <taxon>Actinomycetota</taxon>
        <taxon>Actinomycetes</taxon>
        <taxon>Kitasatosporales</taxon>
        <taxon>Streptomycetaceae</taxon>
        <taxon>Streptomyces</taxon>
    </lineage>
</organism>
<name>A0A3B0AL98_9ACTN</name>
<dbReference type="EMBL" id="RBAM01000033">
    <property type="protein sequence ID" value="RKN60037.1"/>
    <property type="molecule type" value="Genomic_DNA"/>
</dbReference>
<comment type="caution">
    <text evidence="2">The sequence shown here is derived from an EMBL/GenBank/DDBJ whole genome shotgun (WGS) entry which is preliminary data.</text>
</comment>
<reference evidence="2 3" key="1">
    <citation type="journal article" date="2015" name="Antonie Van Leeuwenhoek">
        <title>Streptomyces klenkii sp. nov., isolated from deep marine sediment.</title>
        <authorList>
            <person name="Veyisoglu A."/>
            <person name="Sahin N."/>
        </authorList>
    </citation>
    <scope>NUCLEOTIDE SEQUENCE [LARGE SCALE GENOMIC DNA]</scope>
    <source>
        <strain evidence="2 3">KCTC 29202</strain>
    </source>
</reference>
<accession>A0A3B0AL98</accession>
<dbReference type="Proteomes" id="UP000270343">
    <property type="component" value="Unassembled WGS sequence"/>
</dbReference>